<protein>
    <submittedName>
        <fullName evidence="1">Uncharacterized protein</fullName>
    </submittedName>
</protein>
<reference evidence="1 2" key="1">
    <citation type="submission" date="2023-03" db="EMBL/GenBank/DDBJ databases">
        <title>WGS of Gossypium arboreum.</title>
        <authorList>
            <person name="Yu D."/>
        </authorList>
    </citation>
    <scope>NUCLEOTIDE SEQUENCE [LARGE SCALE GENOMIC DNA]</scope>
    <source>
        <tissue evidence="1">Leaf</tissue>
    </source>
</reference>
<sequence>MSSDMRLVFVVVASKSTTSEDSESSEEVDKDKEMAMFLRRFMRFMNSNKGRKFQKKEGLRLESTKKKDLIICFKSKYLGHIKFDFTQWKKGSRKQKLKDNLATWNDEDSFNEED</sequence>
<evidence type="ECO:0000313" key="1">
    <source>
        <dbReference type="EMBL" id="KAK5811927.1"/>
    </source>
</evidence>
<proteinExistence type="predicted"/>
<comment type="caution">
    <text evidence="1">The sequence shown here is derived from an EMBL/GenBank/DDBJ whole genome shotgun (WGS) entry which is preliminary data.</text>
</comment>
<dbReference type="EMBL" id="JARKNE010000008">
    <property type="protein sequence ID" value="KAK5811927.1"/>
    <property type="molecule type" value="Genomic_DNA"/>
</dbReference>
<keyword evidence="2" id="KW-1185">Reference proteome</keyword>
<accession>A0ABR0P0F6</accession>
<gene>
    <name evidence="1" type="ORF">PVK06_027315</name>
</gene>
<evidence type="ECO:0000313" key="2">
    <source>
        <dbReference type="Proteomes" id="UP001358586"/>
    </source>
</evidence>
<dbReference type="Proteomes" id="UP001358586">
    <property type="component" value="Chromosome 8"/>
</dbReference>
<organism evidence="1 2">
    <name type="scientific">Gossypium arboreum</name>
    <name type="common">Tree cotton</name>
    <name type="synonym">Gossypium nanking</name>
    <dbReference type="NCBI Taxonomy" id="29729"/>
    <lineage>
        <taxon>Eukaryota</taxon>
        <taxon>Viridiplantae</taxon>
        <taxon>Streptophyta</taxon>
        <taxon>Embryophyta</taxon>
        <taxon>Tracheophyta</taxon>
        <taxon>Spermatophyta</taxon>
        <taxon>Magnoliopsida</taxon>
        <taxon>eudicotyledons</taxon>
        <taxon>Gunneridae</taxon>
        <taxon>Pentapetalae</taxon>
        <taxon>rosids</taxon>
        <taxon>malvids</taxon>
        <taxon>Malvales</taxon>
        <taxon>Malvaceae</taxon>
        <taxon>Malvoideae</taxon>
        <taxon>Gossypium</taxon>
    </lineage>
</organism>
<name>A0ABR0P0F6_GOSAR</name>